<dbReference type="Gene3D" id="1.10.238.20">
    <property type="entry name" value="Pheromone/general odorant binding protein domain"/>
    <property type="match status" value="1"/>
</dbReference>
<dbReference type="PANTHER" id="PTHR21364:SF2">
    <property type="entry name" value="GENERAL ODORANT-BINDING PROTEIN 19A"/>
    <property type="match status" value="1"/>
</dbReference>
<dbReference type="InterPro" id="IPR006170">
    <property type="entry name" value="PBP/GOBP"/>
</dbReference>
<dbReference type="SUPFAM" id="SSF47565">
    <property type="entry name" value="Insect pheromone/odorant-binding proteins"/>
    <property type="match status" value="1"/>
</dbReference>
<accession>A0A1B6CBR4</accession>
<dbReference type="AlphaFoldDB" id="A0A1B6CBR4"/>
<gene>
    <name evidence="1" type="ORF">g.529</name>
</gene>
<protein>
    <submittedName>
        <fullName evidence="1">Uncharacterized protein</fullName>
    </submittedName>
</protein>
<organism evidence="1">
    <name type="scientific">Clastoptera arizonana</name>
    <name type="common">Arizona spittle bug</name>
    <dbReference type="NCBI Taxonomy" id="38151"/>
    <lineage>
        <taxon>Eukaryota</taxon>
        <taxon>Metazoa</taxon>
        <taxon>Ecdysozoa</taxon>
        <taxon>Arthropoda</taxon>
        <taxon>Hexapoda</taxon>
        <taxon>Insecta</taxon>
        <taxon>Pterygota</taxon>
        <taxon>Neoptera</taxon>
        <taxon>Paraneoptera</taxon>
        <taxon>Hemiptera</taxon>
        <taxon>Auchenorrhyncha</taxon>
        <taxon>Cercopoidea</taxon>
        <taxon>Clastopteridae</taxon>
        <taxon>Clastoptera</taxon>
    </lineage>
</organism>
<dbReference type="Pfam" id="PF01395">
    <property type="entry name" value="PBP_GOBP"/>
    <property type="match status" value="1"/>
</dbReference>
<proteinExistence type="predicted"/>
<dbReference type="InterPro" id="IPR036728">
    <property type="entry name" value="PBP_GOBP_sf"/>
</dbReference>
<dbReference type="CDD" id="cd23992">
    <property type="entry name" value="PBP_GOBP"/>
    <property type="match status" value="1"/>
</dbReference>
<name>A0A1B6CBR4_9HEMI</name>
<dbReference type="PANTHER" id="PTHR21364">
    <property type="entry name" value="GENERAL ODORANT-BINDING PROTEIN 19A"/>
    <property type="match status" value="1"/>
</dbReference>
<evidence type="ECO:0000313" key="1">
    <source>
        <dbReference type="EMBL" id="JAS10884.1"/>
    </source>
</evidence>
<dbReference type="GO" id="GO:0005549">
    <property type="term" value="F:odorant binding"/>
    <property type="evidence" value="ECO:0007669"/>
    <property type="project" value="InterPro"/>
</dbReference>
<sequence>RGRNPARAMAMFNACKEQTKVSQDDLEILEKKEVPTSKTGKCFMACMMEKSRIMKNGKYDKTRALNVAKKVFRNNATNLQQAQTVIETCDTQANSVSDKCEVAAKLAQCMKENNLADKRKEQEEGGEGETA</sequence>
<feature type="non-terminal residue" evidence="1">
    <location>
        <position position="1"/>
    </location>
</feature>
<dbReference type="EMBL" id="GEDC01026414">
    <property type="protein sequence ID" value="JAS10884.1"/>
    <property type="molecule type" value="Transcribed_RNA"/>
</dbReference>
<reference evidence="1" key="1">
    <citation type="submission" date="2015-12" db="EMBL/GenBank/DDBJ databases">
        <title>De novo transcriptome assembly of four potential Pierce s Disease insect vectors from Arizona vineyards.</title>
        <authorList>
            <person name="Tassone E.E."/>
        </authorList>
    </citation>
    <scope>NUCLEOTIDE SEQUENCE</scope>
</reference>
<dbReference type="SMART" id="SM00708">
    <property type="entry name" value="PhBP"/>
    <property type="match status" value="1"/>
</dbReference>